<organism evidence="2 3">
    <name type="scientific">Saponaria officinalis</name>
    <name type="common">Common soapwort</name>
    <name type="synonym">Lychnis saponaria</name>
    <dbReference type="NCBI Taxonomy" id="3572"/>
    <lineage>
        <taxon>Eukaryota</taxon>
        <taxon>Viridiplantae</taxon>
        <taxon>Streptophyta</taxon>
        <taxon>Embryophyta</taxon>
        <taxon>Tracheophyta</taxon>
        <taxon>Spermatophyta</taxon>
        <taxon>Magnoliopsida</taxon>
        <taxon>eudicotyledons</taxon>
        <taxon>Gunneridae</taxon>
        <taxon>Pentapetalae</taxon>
        <taxon>Caryophyllales</taxon>
        <taxon>Caryophyllaceae</taxon>
        <taxon>Caryophylleae</taxon>
        <taxon>Saponaria</taxon>
    </lineage>
</organism>
<evidence type="ECO:0000313" key="3">
    <source>
        <dbReference type="Proteomes" id="UP001443914"/>
    </source>
</evidence>
<evidence type="ECO:0000313" key="2">
    <source>
        <dbReference type="EMBL" id="KAK9671454.1"/>
    </source>
</evidence>
<dbReference type="AlphaFoldDB" id="A0AAW1H730"/>
<feature type="coiled-coil region" evidence="1">
    <location>
        <begin position="311"/>
        <end position="376"/>
    </location>
</feature>
<evidence type="ECO:0008006" key="4">
    <source>
        <dbReference type="Google" id="ProtNLM"/>
    </source>
</evidence>
<protein>
    <recommendedName>
        <fullName evidence="4">Aminotransferase-like plant mobile domain-containing protein</fullName>
    </recommendedName>
</protein>
<accession>A0AAW1H730</accession>
<keyword evidence="1" id="KW-0175">Coiled coil</keyword>
<keyword evidence="3" id="KW-1185">Reference proteome</keyword>
<dbReference type="EMBL" id="JBDFQZ010000012">
    <property type="protein sequence ID" value="KAK9671454.1"/>
    <property type="molecule type" value="Genomic_DNA"/>
</dbReference>
<reference evidence="2" key="1">
    <citation type="submission" date="2024-03" db="EMBL/GenBank/DDBJ databases">
        <title>WGS assembly of Saponaria officinalis var. Norfolk2.</title>
        <authorList>
            <person name="Jenkins J."/>
            <person name="Shu S."/>
            <person name="Grimwood J."/>
            <person name="Barry K."/>
            <person name="Goodstein D."/>
            <person name="Schmutz J."/>
            <person name="Leebens-Mack J."/>
            <person name="Osbourn A."/>
        </authorList>
    </citation>
    <scope>NUCLEOTIDE SEQUENCE [LARGE SCALE GENOMIC DNA]</scope>
    <source>
        <strain evidence="2">JIC</strain>
    </source>
</reference>
<sequence length="381" mass="44805">MDWGSMDRYDWVSPALGLTIKYCRDAVRPDRLDQGSKPSLVFPGLIMESWVLSHFPSLLPQGFAAPRTYPAVLAWGTCNRKKLRFDYHDVRRELNVMTYEKFVPKPWGRYTGVPDRVWEWFQALDCCRLYLSTPFGGYWYLGERLAHQTVAERLVVPSDPPAVLFTQTGDVVARCMEYFEGSGEGLLLFGEDYGEFARRLGPRTIEIADPDMAEQPPEFYDEGEYEYGGARHVVRLEDDVSTMVADYGMESWSARVKKVAGDIHRSLWRKANRWRELATRRTRELCQSRAETARMRAERDEFERGQAEVRRRRQEEARLRADAERQRAEAEQQRVEVERRSVEELERVQAEHQRQFAEYERQRADYERRLADVQRMYPGQF</sequence>
<name>A0AAW1H730_SAPOF</name>
<proteinExistence type="predicted"/>
<comment type="caution">
    <text evidence="2">The sequence shown here is derived from an EMBL/GenBank/DDBJ whole genome shotgun (WGS) entry which is preliminary data.</text>
</comment>
<gene>
    <name evidence="2" type="ORF">RND81_12G031000</name>
</gene>
<evidence type="ECO:0000256" key="1">
    <source>
        <dbReference type="SAM" id="Coils"/>
    </source>
</evidence>
<dbReference type="Proteomes" id="UP001443914">
    <property type="component" value="Unassembled WGS sequence"/>
</dbReference>